<dbReference type="InterPro" id="IPR036400">
    <property type="entry name" value="Cyt_B5-like_heme/steroid_sf"/>
</dbReference>
<keyword evidence="3" id="KW-0408">Iron</keyword>
<feature type="domain" description="Cytochrome b5 heme-binding" evidence="5">
    <location>
        <begin position="15"/>
        <end position="91"/>
    </location>
</feature>
<dbReference type="SUPFAM" id="SSF55856">
    <property type="entry name" value="Cytochrome b5-like heme/steroid binding domain"/>
    <property type="match status" value="1"/>
</dbReference>
<evidence type="ECO:0000256" key="2">
    <source>
        <dbReference type="ARBA" id="ARBA00022723"/>
    </source>
</evidence>
<dbReference type="EMBL" id="HE573019">
    <property type="protein sequence ID" value="CCC47099.1"/>
    <property type="molecule type" value="Genomic_DNA"/>
</dbReference>
<dbReference type="GO" id="GO:0016020">
    <property type="term" value="C:membrane"/>
    <property type="evidence" value="ECO:0007669"/>
    <property type="project" value="TreeGrafter"/>
</dbReference>
<dbReference type="AlphaFoldDB" id="G0TT18"/>
<organism evidence="6">
    <name type="scientific">Trypanosoma vivax (strain Y486)</name>
    <dbReference type="NCBI Taxonomy" id="1055687"/>
    <lineage>
        <taxon>Eukaryota</taxon>
        <taxon>Discoba</taxon>
        <taxon>Euglenozoa</taxon>
        <taxon>Kinetoplastea</taxon>
        <taxon>Metakinetoplastina</taxon>
        <taxon>Trypanosomatida</taxon>
        <taxon>Trypanosomatidae</taxon>
        <taxon>Trypanosoma</taxon>
        <taxon>Duttonella</taxon>
    </lineage>
</organism>
<dbReference type="InterPro" id="IPR001199">
    <property type="entry name" value="Cyt_B5-like_heme/steroid-bd"/>
</dbReference>
<gene>
    <name evidence="6" type="ORF">TVY486_0302860</name>
</gene>
<proteinExistence type="inferred from homology"/>
<dbReference type="GO" id="GO:0046872">
    <property type="term" value="F:metal ion binding"/>
    <property type="evidence" value="ECO:0007669"/>
    <property type="project" value="UniProtKB-KW"/>
</dbReference>
<evidence type="ECO:0000256" key="1">
    <source>
        <dbReference type="ARBA" id="ARBA00022617"/>
    </source>
</evidence>
<evidence type="ECO:0000256" key="3">
    <source>
        <dbReference type="ARBA" id="ARBA00023004"/>
    </source>
</evidence>
<dbReference type="InterPro" id="IPR050668">
    <property type="entry name" value="Cytochrome_b5"/>
</dbReference>
<accession>G0TT18</accession>
<dbReference type="PRINTS" id="PR00363">
    <property type="entry name" value="CYTOCHROMEB5"/>
</dbReference>
<dbReference type="Pfam" id="PF00173">
    <property type="entry name" value="Cyt-b5"/>
    <property type="match status" value="1"/>
</dbReference>
<dbReference type="PANTHER" id="PTHR19359:SF146">
    <property type="entry name" value="B5, PUTATIVE-RELATED"/>
    <property type="match status" value="1"/>
</dbReference>
<dbReference type="Gene3D" id="3.10.120.10">
    <property type="entry name" value="Cytochrome b5-like heme/steroid binding domain"/>
    <property type="match status" value="1"/>
</dbReference>
<dbReference type="VEuPathDB" id="TriTrypDB:TvY486_0302860"/>
<dbReference type="OMA" id="AYAMESC"/>
<sequence>MLDSILSFFGLAKKWPEFSLDDVRQHNNRSSLWIVAGNSIYDATSILDSHPGGASALLRRGGGVKDCTEDFYYHSRATRRIWGSLKVGELRAGESIEHYGVEVVRDAQTQQNDPLLTTSPVTHAYAMESCDVNDGHCYTRTVETNRNTPLGLTIECRCPSCMSYEPRRPFARRNPQ</sequence>
<dbReference type="SMART" id="SM01117">
    <property type="entry name" value="Cyt-b5"/>
    <property type="match status" value="1"/>
</dbReference>
<dbReference type="FunFam" id="3.10.120.10:FF:000007">
    <property type="entry name" value="Sulfite oxidase, mitochondrial"/>
    <property type="match status" value="1"/>
</dbReference>
<evidence type="ECO:0000256" key="4">
    <source>
        <dbReference type="ARBA" id="ARBA00038168"/>
    </source>
</evidence>
<evidence type="ECO:0000259" key="5">
    <source>
        <dbReference type="PROSITE" id="PS50255"/>
    </source>
</evidence>
<protein>
    <submittedName>
        <fullName evidence="6">Putative cytochrome b-domain protein</fullName>
    </submittedName>
</protein>
<reference evidence="6" key="1">
    <citation type="journal article" date="2012" name="Proc. Natl. Acad. Sci. U.S.A.">
        <title>Antigenic diversity is generated by distinct evolutionary mechanisms in African trypanosome species.</title>
        <authorList>
            <person name="Jackson A.P."/>
            <person name="Berry A."/>
            <person name="Aslett M."/>
            <person name="Allison H.C."/>
            <person name="Burton P."/>
            <person name="Vavrova-Anderson J."/>
            <person name="Brown R."/>
            <person name="Browne H."/>
            <person name="Corton N."/>
            <person name="Hauser H."/>
            <person name="Gamble J."/>
            <person name="Gilderthorp R."/>
            <person name="Marcello L."/>
            <person name="McQuillan J."/>
            <person name="Otto T.D."/>
            <person name="Quail M.A."/>
            <person name="Sanders M.J."/>
            <person name="van Tonder A."/>
            <person name="Ginger M.L."/>
            <person name="Field M.C."/>
            <person name="Barry J.D."/>
            <person name="Hertz-Fowler C."/>
            <person name="Berriman M."/>
        </authorList>
    </citation>
    <scope>NUCLEOTIDE SEQUENCE</scope>
    <source>
        <strain evidence="6">Y486</strain>
    </source>
</reference>
<keyword evidence="2" id="KW-0479">Metal-binding</keyword>
<keyword evidence="1" id="KW-0349">Heme</keyword>
<dbReference type="PANTHER" id="PTHR19359">
    <property type="entry name" value="CYTOCHROME B5"/>
    <property type="match status" value="1"/>
</dbReference>
<name>G0TT18_TRYVY</name>
<evidence type="ECO:0000313" key="6">
    <source>
        <dbReference type="EMBL" id="CCC47099.1"/>
    </source>
</evidence>
<dbReference type="PROSITE" id="PS50255">
    <property type="entry name" value="CYTOCHROME_B5_2"/>
    <property type="match status" value="1"/>
</dbReference>
<dbReference type="GO" id="GO:0020037">
    <property type="term" value="F:heme binding"/>
    <property type="evidence" value="ECO:0007669"/>
    <property type="project" value="TreeGrafter"/>
</dbReference>
<comment type="similarity">
    <text evidence="4">Belongs to the cytochrome b5 family.</text>
</comment>